<sequence>MSESNEDLLRRFLGYWATRDRDAMVACFAEDGVYDNVPEKKPMAGHEAIGAWLDMCFQHLTRIDVEVLNIAVNGEWVLCERLDDHVVGEKHMPLPGMGAIRIVDGKIVMFRDYYDRKTVAELGMG</sequence>
<proteinExistence type="predicted"/>
<dbReference type="Pfam" id="PF12680">
    <property type="entry name" value="SnoaL_2"/>
    <property type="match status" value="1"/>
</dbReference>
<reference evidence="3" key="1">
    <citation type="journal article" date="2019" name="Int. J. Syst. Evol. Microbiol.">
        <title>The Global Catalogue of Microorganisms (GCM) 10K type strain sequencing project: providing services to taxonomists for standard genome sequencing and annotation.</title>
        <authorList>
            <consortium name="The Broad Institute Genomics Platform"/>
            <consortium name="The Broad Institute Genome Sequencing Center for Infectious Disease"/>
            <person name="Wu L."/>
            <person name="Ma J."/>
        </authorList>
    </citation>
    <scope>NUCLEOTIDE SEQUENCE [LARGE SCALE GENOMIC DNA]</scope>
    <source>
        <strain evidence="3">CGMCC 1.6784</strain>
    </source>
</reference>
<evidence type="ECO:0000313" key="3">
    <source>
        <dbReference type="Proteomes" id="UP000605099"/>
    </source>
</evidence>
<name>A0ABQ2JZG6_9SPHN</name>
<dbReference type="InterPro" id="IPR037401">
    <property type="entry name" value="SnoaL-like"/>
</dbReference>
<feature type="domain" description="SnoaL-like" evidence="1">
    <location>
        <begin position="10"/>
        <end position="108"/>
    </location>
</feature>
<dbReference type="Proteomes" id="UP000605099">
    <property type="component" value="Unassembled WGS sequence"/>
</dbReference>
<dbReference type="EMBL" id="BMLK01000031">
    <property type="protein sequence ID" value="GGN60598.1"/>
    <property type="molecule type" value="Genomic_DNA"/>
</dbReference>
<accession>A0ABQ2JZG6</accession>
<dbReference type="SUPFAM" id="SSF54427">
    <property type="entry name" value="NTF2-like"/>
    <property type="match status" value="1"/>
</dbReference>
<keyword evidence="3" id="KW-1185">Reference proteome</keyword>
<comment type="caution">
    <text evidence="2">The sequence shown here is derived from an EMBL/GenBank/DDBJ whole genome shotgun (WGS) entry which is preliminary data.</text>
</comment>
<organism evidence="2 3">
    <name type="scientific">Novosphingobium indicum</name>
    <dbReference type="NCBI Taxonomy" id="462949"/>
    <lineage>
        <taxon>Bacteria</taxon>
        <taxon>Pseudomonadati</taxon>
        <taxon>Pseudomonadota</taxon>
        <taxon>Alphaproteobacteria</taxon>
        <taxon>Sphingomonadales</taxon>
        <taxon>Sphingomonadaceae</taxon>
        <taxon>Novosphingobium</taxon>
    </lineage>
</organism>
<evidence type="ECO:0000313" key="2">
    <source>
        <dbReference type="EMBL" id="GGN60598.1"/>
    </source>
</evidence>
<dbReference type="RefSeq" id="WP_188823078.1">
    <property type="nucleotide sequence ID" value="NZ_BMLK01000031.1"/>
</dbReference>
<gene>
    <name evidence="2" type="ORF">GCM10011349_42370</name>
</gene>
<protein>
    <recommendedName>
        <fullName evidence="1">SnoaL-like domain-containing protein</fullName>
    </recommendedName>
</protein>
<dbReference type="InterPro" id="IPR032710">
    <property type="entry name" value="NTF2-like_dom_sf"/>
</dbReference>
<evidence type="ECO:0000259" key="1">
    <source>
        <dbReference type="Pfam" id="PF12680"/>
    </source>
</evidence>
<dbReference type="Gene3D" id="3.10.450.50">
    <property type="match status" value="1"/>
</dbReference>